<keyword evidence="2" id="KW-1185">Reference proteome</keyword>
<evidence type="ECO:0000313" key="1">
    <source>
        <dbReference type="EnsemblPlants" id="ORUFI04G11410.1"/>
    </source>
</evidence>
<dbReference type="EnsemblPlants" id="ORUFI04G11410.1">
    <property type="protein sequence ID" value="ORUFI04G11410.1"/>
    <property type="gene ID" value="ORUFI04G11410"/>
</dbReference>
<reference evidence="2" key="1">
    <citation type="submission" date="2013-06" db="EMBL/GenBank/DDBJ databases">
        <authorList>
            <person name="Zhao Q."/>
        </authorList>
    </citation>
    <scope>NUCLEOTIDE SEQUENCE</scope>
    <source>
        <strain evidence="2">cv. W1943</strain>
    </source>
</reference>
<protein>
    <submittedName>
        <fullName evidence="1">Uncharacterized protein</fullName>
    </submittedName>
</protein>
<organism evidence="1 2">
    <name type="scientific">Oryza rufipogon</name>
    <name type="common">Brownbeard rice</name>
    <name type="synonym">Asian wild rice</name>
    <dbReference type="NCBI Taxonomy" id="4529"/>
    <lineage>
        <taxon>Eukaryota</taxon>
        <taxon>Viridiplantae</taxon>
        <taxon>Streptophyta</taxon>
        <taxon>Embryophyta</taxon>
        <taxon>Tracheophyta</taxon>
        <taxon>Spermatophyta</taxon>
        <taxon>Magnoliopsida</taxon>
        <taxon>Liliopsida</taxon>
        <taxon>Poales</taxon>
        <taxon>Poaceae</taxon>
        <taxon>BOP clade</taxon>
        <taxon>Oryzoideae</taxon>
        <taxon>Oryzeae</taxon>
        <taxon>Oryzinae</taxon>
        <taxon>Oryza</taxon>
    </lineage>
</organism>
<proteinExistence type="predicted"/>
<reference evidence="1" key="2">
    <citation type="submission" date="2015-06" db="UniProtKB">
        <authorList>
            <consortium name="EnsemblPlants"/>
        </authorList>
    </citation>
    <scope>IDENTIFICATION</scope>
</reference>
<dbReference type="Gramene" id="ORUFI04G11410.1">
    <property type="protein sequence ID" value="ORUFI04G11410.1"/>
    <property type="gene ID" value="ORUFI04G11410"/>
</dbReference>
<sequence>MEDHRQPDLSHQPCRSAGLHEKSLLLIGAIPSRLHHGDLVELARKLCFVHTTTEETFSIWQLVDEGSITSMRYQCYEWSETMLEVVDMGVELDYER</sequence>
<name>A0A0E0P886_ORYRU</name>
<dbReference type="Proteomes" id="UP000008022">
    <property type="component" value="Unassembled WGS sequence"/>
</dbReference>
<dbReference type="AlphaFoldDB" id="A0A0E0P886"/>
<evidence type="ECO:0000313" key="2">
    <source>
        <dbReference type="Proteomes" id="UP000008022"/>
    </source>
</evidence>
<accession>A0A0E0P886</accession>
<dbReference type="HOGENOM" id="CLU_2363419_0_0_1"/>